<evidence type="ECO:0000256" key="19">
    <source>
        <dbReference type="ARBA" id="ARBA00031813"/>
    </source>
</evidence>
<feature type="transmembrane region" description="Helical" evidence="23">
    <location>
        <begin position="1010"/>
        <end position="1029"/>
    </location>
</feature>
<dbReference type="InterPro" id="IPR004014">
    <property type="entry name" value="ATPase_P-typ_cation-transptr_N"/>
</dbReference>
<dbReference type="InterPro" id="IPR005775">
    <property type="entry name" value="P-type_ATPase_IIC"/>
</dbReference>
<evidence type="ECO:0000313" key="26">
    <source>
        <dbReference type="Proteomes" id="UP000710432"/>
    </source>
</evidence>
<dbReference type="PANTHER" id="PTHR43294">
    <property type="entry name" value="SODIUM/POTASSIUM-TRANSPORTING ATPASE SUBUNIT ALPHA"/>
    <property type="match status" value="1"/>
</dbReference>
<dbReference type="SFLD" id="SFLDG00002">
    <property type="entry name" value="C1.7:_P-type_atpase_like"/>
    <property type="match status" value="1"/>
</dbReference>
<feature type="transmembrane region" description="Helical" evidence="23">
    <location>
        <begin position="870"/>
        <end position="890"/>
    </location>
</feature>
<dbReference type="Pfam" id="PF00122">
    <property type="entry name" value="E1-E2_ATPase"/>
    <property type="match status" value="1"/>
</dbReference>
<dbReference type="SUPFAM" id="SSF56784">
    <property type="entry name" value="HAD-like"/>
    <property type="match status" value="1"/>
</dbReference>
<dbReference type="Pfam" id="PF08282">
    <property type="entry name" value="Hydrolase_3"/>
    <property type="match status" value="1"/>
</dbReference>
<dbReference type="GO" id="GO:0006883">
    <property type="term" value="P:intracellular sodium ion homeostasis"/>
    <property type="evidence" value="ECO:0007669"/>
    <property type="project" value="TreeGrafter"/>
</dbReference>
<dbReference type="FunFam" id="3.40.1110.10:FF:000001">
    <property type="entry name" value="Sodium/potassium-transporting ATPase subunit alpha"/>
    <property type="match status" value="1"/>
</dbReference>
<feature type="domain" description="Cation-transporting P-type ATPase N-terminal" evidence="24">
    <location>
        <begin position="137"/>
        <end position="211"/>
    </location>
</feature>
<proteinExistence type="inferred from homology"/>
<dbReference type="EC" id="7.2.2.19" evidence="3"/>
<feature type="transmembrane region" description="Helical" evidence="23">
    <location>
        <begin position="1049"/>
        <end position="1068"/>
    </location>
</feature>
<feature type="transmembrane region" description="Helical" evidence="23">
    <location>
        <begin position="943"/>
        <end position="966"/>
    </location>
</feature>
<evidence type="ECO:0000256" key="14">
    <source>
        <dbReference type="ARBA" id="ARBA00022958"/>
    </source>
</evidence>
<evidence type="ECO:0000256" key="10">
    <source>
        <dbReference type="ARBA" id="ARBA00022741"/>
    </source>
</evidence>
<dbReference type="InterPro" id="IPR023299">
    <property type="entry name" value="ATPase_P-typ_cyto_dom_N"/>
</dbReference>
<evidence type="ECO:0000256" key="8">
    <source>
        <dbReference type="ARBA" id="ARBA00022692"/>
    </source>
</evidence>
<dbReference type="GO" id="GO:0030007">
    <property type="term" value="P:intracellular potassium ion homeostasis"/>
    <property type="evidence" value="ECO:0007669"/>
    <property type="project" value="TreeGrafter"/>
</dbReference>
<keyword evidence="7" id="KW-0597">Phosphoprotein</keyword>
<dbReference type="Proteomes" id="UP000710432">
    <property type="component" value="Unassembled WGS sequence"/>
</dbReference>
<dbReference type="GO" id="GO:0016887">
    <property type="term" value="F:ATP hydrolysis activity"/>
    <property type="evidence" value="ECO:0007669"/>
    <property type="project" value="InterPro"/>
</dbReference>
<keyword evidence="15" id="KW-1278">Translocase</keyword>
<feature type="transmembrane region" description="Helical" evidence="23">
    <location>
        <begin position="192"/>
        <end position="212"/>
    </location>
</feature>
<dbReference type="GO" id="GO:0016324">
    <property type="term" value="C:apical plasma membrane"/>
    <property type="evidence" value="ECO:0007669"/>
    <property type="project" value="UniProtKB-SubCell"/>
</dbReference>
<dbReference type="FunFam" id="2.70.150.10:FF:000003">
    <property type="entry name" value="Sodium/potassium-transporting ATPase subunit alpha"/>
    <property type="match status" value="1"/>
</dbReference>
<keyword evidence="14" id="KW-0630">Potassium</keyword>
<dbReference type="InterPro" id="IPR036412">
    <property type="entry name" value="HAD-like_sf"/>
</dbReference>
<dbReference type="InterPro" id="IPR001757">
    <property type="entry name" value="P_typ_ATPase"/>
</dbReference>
<dbReference type="Gene3D" id="2.70.150.10">
    <property type="entry name" value="Calcium-transporting ATPase, cytoplasmic transduction domain A"/>
    <property type="match status" value="1"/>
</dbReference>
<comment type="similarity">
    <text evidence="2">Belongs to the cation transport ATPase (P-type) (TC 3.A.3) family. Type IIC subfamily.</text>
</comment>
<comment type="catalytic activity">
    <reaction evidence="21">
        <text>K(+)(out) + ATP + H2O + H(+)(in) = K(+)(in) + ADP + phosphate + 2 H(+)(out)</text>
        <dbReference type="Rhea" id="RHEA:22044"/>
        <dbReference type="ChEBI" id="CHEBI:15377"/>
        <dbReference type="ChEBI" id="CHEBI:15378"/>
        <dbReference type="ChEBI" id="CHEBI:29103"/>
        <dbReference type="ChEBI" id="CHEBI:30616"/>
        <dbReference type="ChEBI" id="CHEBI:43474"/>
        <dbReference type="ChEBI" id="CHEBI:456216"/>
        <dbReference type="EC" id="7.2.2.19"/>
    </reaction>
    <physiologicalReaction direction="left-to-right" evidence="21">
        <dbReference type="Rhea" id="RHEA:22045"/>
    </physiologicalReaction>
</comment>
<comment type="caution">
    <text evidence="25">The sequence shown here is derived from an EMBL/GenBank/DDBJ whole genome shotgun (WGS) entry which is preliminary data.</text>
</comment>
<dbReference type="Gene3D" id="3.40.50.1000">
    <property type="entry name" value="HAD superfamily/HAD-like"/>
    <property type="match status" value="1"/>
</dbReference>
<dbReference type="SFLD" id="SFLDF00027">
    <property type="entry name" value="p-type_atpase"/>
    <property type="match status" value="1"/>
</dbReference>
<feature type="transmembrane region" description="Helical" evidence="23">
    <location>
        <begin position="224"/>
        <end position="243"/>
    </location>
</feature>
<feature type="transmembrane region" description="Helical" evidence="23">
    <location>
        <begin position="1080"/>
        <end position="1096"/>
    </location>
</feature>
<feature type="region of interest" description="Disordered" evidence="22">
    <location>
        <begin position="93"/>
        <end position="136"/>
    </location>
</feature>
<dbReference type="InterPro" id="IPR006068">
    <property type="entry name" value="ATPase_P-typ_cation-transptr_C"/>
</dbReference>
<dbReference type="InterPro" id="IPR023298">
    <property type="entry name" value="ATPase_P-typ_TM_dom_sf"/>
</dbReference>
<dbReference type="PRINTS" id="PR00121">
    <property type="entry name" value="NAKATPASE"/>
</dbReference>
<comment type="subcellular location">
    <subcellularLocation>
        <location evidence="1">Apical cell membrane</location>
        <topology evidence="1">Multi-pass membrane protein</topology>
    </subcellularLocation>
</comment>
<dbReference type="Gene3D" id="1.20.1110.10">
    <property type="entry name" value="Calcium-transporting ATPase, transmembrane domain"/>
    <property type="match status" value="1"/>
</dbReference>
<dbReference type="SMART" id="SM00831">
    <property type="entry name" value="Cation_ATPase_N"/>
    <property type="match status" value="1"/>
</dbReference>
<feature type="transmembrane region" description="Helical" evidence="23">
    <location>
        <begin position="385"/>
        <end position="410"/>
    </location>
</feature>
<evidence type="ECO:0000256" key="15">
    <source>
        <dbReference type="ARBA" id="ARBA00022967"/>
    </source>
</evidence>
<keyword evidence="18 23" id="KW-0472">Membrane</keyword>
<evidence type="ECO:0000256" key="12">
    <source>
        <dbReference type="ARBA" id="ARBA00022840"/>
    </source>
</evidence>
<dbReference type="Pfam" id="PF00690">
    <property type="entry name" value="Cation_ATPase_N"/>
    <property type="match status" value="1"/>
</dbReference>
<dbReference type="FunFam" id="3.40.50.1000:FF:000004">
    <property type="entry name" value="Sodium/potassium-transporting ATPase subunit alpha"/>
    <property type="match status" value="1"/>
</dbReference>
<dbReference type="GO" id="GO:0005391">
    <property type="term" value="F:P-type sodium:potassium-exchanging transporter activity"/>
    <property type="evidence" value="ECO:0007669"/>
    <property type="project" value="TreeGrafter"/>
</dbReference>
<accession>A0A8J6FXW9</accession>
<dbReference type="GO" id="GO:1990573">
    <property type="term" value="P:potassium ion import across plasma membrane"/>
    <property type="evidence" value="ECO:0007669"/>
    <property type="project" value="TreeGrafter"/>
</dbReference>
<dbReference type="SUPFAM" id="SSF81665">
    <property type="entry name" value="Calcium ATPase, transmembrane domain M"/>
    <property type="match status" value="1"/>
</dbReference>
<evidence type="ECO:0000256" key="9">
    <source>
        <dbReference type="ARBA" id="ARBA00022723"/>
    </source>
</evidence>
<dbReference type="NCBIfam" id="TIGR01106">
    <property type="entry name" value="ATPase-IIC_X-K"/>
    <property type="match status" value="1"/>
</dbReference>
<feature type="transmembrane region" description="Helical" evidence="23">
    <location>
        <begin position="896"/>
        <end position="918"/>
    </location>
</feature>
<dbReference type="InterPro" id="IPR044492">
    <property type="entry name" value="P_typ_ATPase_HD_dom"/>
</dbReference>
<gene>
    <name evidence="25" type="ORF">LTLLF_199600</name>
</gene>
<dbReference type="SUPFAM" id="SSF81660">
    <property type="entry name" value="Metal cation-transporting ATPase, ATP-binding domain N"/>
    <property type="match status" value="1"/>
</dbReference>
<evidence type="ECO:0000256" key="2">
    <source>
        <dbReference type="ARBA" id="ARBA00006934"/>
    </source>
</evidence>
<reference evidence="25" key="1">
    <citation type="submission" date="2020-03" db="EMBL/GenBank/DDBJ databases">
        <title>Studies in the Genomics of Life Span.</title>
        <authorList>
            <person name="Glass D."/>
        </authorList>
    </citation>
    <scope>NUCLEOTIDE SEQUENCE</scope>
    <source>
        <strain evidence="25">LTLLF</strain>
        <tissue evidence="25">Muscle</tissue>
    </source>
</reference>
<dbReference type="PRINTS" id="PR00119">
    <property type="entry name" value="CATATPASE"/>
</dbReference>
<keyword evidence="10" id="KW-0547">Nucleotide-binding</keyword>
<evidence type="ECO:0000256" key="21">
    <source>
        <dbReference type="ARBA" id="ARBA00047839"/>
    </source>
</evidence>
<evidence type="ECO:0000313" key="25">
    <source>
        <dbReference type="EMBL" id="KAH0500877.1"/>
    </source>
</evidence>
<keyword evidence="16 23" id="KW-1133">Transmembrane helix</keyword>
<keyword evidence="11" id="KW-0375">Hydrogen ion transport</keyword>
<evidence type="ECO:0000256" key="20">
    <source>
        <dbReference type="ARBA" id="ARBA00032036"/>
    </source>
</evidence>
<feature type="compositionally biased region" description="Basic and acidic residues" evidence="22">
    <location>
        <begin position="106"/>
        <end position="136"/>
    </location>
</feature>
<dbReference type="PANTHER" id="PTHR43294:SF1">
    <property type="entry name" value="POTASSIUM-TRANSPORTING ATPASE ALPHA CHAIN 2"/>
    <property type="match status" value="1"/>
</dbReference>
<keyword evidence="6" id="KW-0633">Potassium transport</keyword>
<dbReference type="GO" id="GO:0008900">
    <property type="term" value="F:P-type potassium:proton transporter activity"/>
    <property type="evidence" value="ECO:0007669"/>
    <property type="project" value="UniProtKB-EC"/>
</dbReference>
<evidence type="ECO:0000256" key="7">
    <source>
        <dbReference type="ARBA" id="ARBA00022553"/>
    </source>
</evidence>
<keyword evidence="5" id="KW-0813">Transport</keyword>
<dbReference type="GO" id="GO:0036376">
    <property type="term" value="P:sodium ion export across plasma membrane"/>
    <property type="evidence" value="ECO:0007669"/>
    <property type="project" value="TreeGrafter"/>
</dbReference>
<evidence type="ECO:0000256" key="18">
    <source>
        <dbReference type="ARBA" id="ARBA00023136"/>
    </source>
</evidence>
<evidence type="ECO:0000256" key="5">
    <source>
        <dbReference type="ARBA" id="ARBA00022448"/>
    </source>
</evidence>
<dbReference type="SFLD" id="SFLDS00003">
    <property type="entry name" value="Haloacid_Dehalogenase"/>
    <property type="match status" value="1"/>
</dbReference>
<evidence type="ECO:0000256" key="3">
    <source>
        <dbReference type="ARBA" id="ARBA00012803"/>
    </source>
</evidence>
<keyword evidence="13" id="KW-0460">Magnesium</keyword>
<dbReference type="Pfam" id="PF13246">
    <property type="entry name" value="Cation_ATPase"/>
    <property type="match status" value="1"/>
</dbReference>
<keyword evidence="17" id="KW-0406">Ion transport</keyword>
<evidence type="ECO:0000256" key="13">
    <source>
        <dbReference type="ARBA" id="ARBA00022842"/>
    </source>
</evidence>
<feature type="transmembrane region" description="Helical" evidence="23">
    <location>
        <begin position="416"/>
        <end position="438"/>
    </location>
</feature>
<dbReference type="EMBL" id="JAATJU010027059">
    <property type="protein sequence ID" value="KAH0500877.1"/>
    <property type="molecule type" value="Genomic_DNA"/>
</dbReference>
<evidence type="ECO:0000256" key="17">
    <source>
        <dbReference type="ARBA" id="ARBA00023065"/>
    </source>
</evidence>
<evidence type="ECO:0000256" key="11">
    <source>
        <dbReference type="ARBA" id="ARBA00022781"/>
    </source>
</evidence>
<evidence type="ECO:0000256" key="6">
    <source>
        <dbReference type="ARBA" id="ARBA00022538"/>
    </source>
</evidence>
<evidence type="ECO:0000256" key="22">
    <source>
        <dbReference type="SAM" id="MobiDB-lite"/>
    </source>
</evidence>
<dbReference type="PROSITE" id="PS00154">
    <property type="entry name" value="ATPASE_E1_E2"/>
    <property type="match status" value="1"/>
</dbReference>
<dbReference type="NCBIfam" id="TIGR01494">
    <property type="entry name" value="ATPase_P-type"/>
    <property type="match status" value="2"/>
</dbReference>
<dbReference type="InterPro" id="IPR023214">
    <property type="entry name" value="HAD_sf"/>
</dbReference>
<dbReference type="GO" id="GO:0046872">
    <property type="term" value="F:metal ion binding"/>
    <property type="evidence" value="ECO:0007669"/>
    <property type="project" value="UniProtKB-KW"/>
</dbReference>
<dbReference type="AlphaFoldDB" id="A0A8J6FXW9"/>
<dbReference type="Pfam" id="PF00689">
    <property type="entry name" value="Cation_ATPase_C"/>
    <property type="match status" value="1"/>
</dbReference>
<dbReference type="GO" id="GO:0005524">
    <property type="term" value="F:ATP binding"/>
    <property type="evidence" value="ECO:0007669"/>
    <property type="project" value="UniProtKB-KW"/>
</dbReference>
<dbReference type="InterPro" id="IPR050510">
    <property type="entry name" value="Cation_transp_ATPase_P-type"/>
</dbReference>
<evidence type="ECO:0000256" key="16">
    <source>
        <dbReference type="ARBA" id="ARBA00022989"/>
    </source>
</evidence>
<dbReference type="FunFam" id="1.20.1110.10:FF:000095">
    <property type="entry name" value="Sodium/potassium-transporting ATPase subunit alpha-1"/>
    <property type="match status" value="1"/>
</dbReference>
<dbReference type="CDD" id="cd02608">
    <property type="entry name" value="P-type_ATPase_Na-K_like"/>
    <property type="match status" value="1"/>
</dbReference>
<name>A0A8J6FXW9_MICOH</name>
<evidence type="ECO:0000256" key="1">
    <source>
        <dbReference type="ARBA" id="ARBA00004424"/>
    </source>
</evidence>
<keyword evidence="9" id="KW-0479">Metal-binding</keyword>
<keyword evidence="8 23" id="KW-0812">Transmembrane</keyword>
<protein>
    <recommendedName>
        <fullName evidence="4">Potassium-transporting ATPase alpha chain 2</fullName>
        <ecNumber evidence="3">7.2.2.19</ecNumber>
    </recommendedName>
    <alternativeName>
        <fullName evidence="20">Non-gastric H(+)/K(+) ATPase subunit alpha</fullName>
    </alternativeName>
    <alternativeName>
        <fullName evidence="19">Proton pump</fullName>
    </alternativeName>
</protein>
<evidence type="ECO:0000256" key="23">
    <source>
        <dbReference type="SAM" id="Phobius"/>
    </source>
</evidence>
<dbReference type="InterPro" id="IPR008250">
    <property type="entry name" value="ATPase_P-typ_transduc_dom_A_sf"/>
</dbReference>
<dbReference type="InterPro" id="IPR018303">
    <property type="entry name" value="ATPase_P-typ_P_site"/>
</dbReference>
<dbReference type="SUPFAM" id="SSF81653">
    <property type="entry name" value="Calcium ATPase, transduction domain A"/>
    <property type="match status" value="1"/>
</dbReference>
<sequence>MQGPGPGRRLPLQLQLRHRRLSATRTCDDAAAPPPPPDQDCLCASLPGVTLGNARVFIPARLTAALPHPVPSYPSTSGLDYHPQNAPEIYSVELNGTKDVNQTDQVDDKKFKEMKNKDSEPNKGHEKEELKKELDLDDHRLSNTELEQKYGTNIIRGLSSIKATELLARDGPNALTPPKQTPEIIKFLKQMVGGFSILLWIGAILCWIAYVIQYVSDSASLDSVYLGAILILVVILTGIFAYYQEAKSTNIMASFSKMIPQQALVIRDSEKKIIPAEQLVVGDVVEIKGGDQIPADIRLVFSQGCKVDNSSLTGESEPQARSTEFTHENPLETKNIGFYSTTCLEGTATGIVINTGDRTIIGRIASLASGVGSEKTPIAIEIEHFVHIVAGVAVSIGVIFFIIAVCMKYYVLDAIIFLISIIVANVPEGLLATVTVTLSLTAKRMAKKNCLVKNLEAVETLGSTSIICSDKTGTLTQNRMTVAHLWFDNQIFVADTSENQTKQAFDQSSGTWASLSKIITLCNRAEFRPGQENVPIMKRTVIGDASETALLKFSEVVLGDVMEIRKRNHKVAEIPFNSTNKFQLSIHETEDPNDKRFLMVMKGAPERILEKCSTIMINGQEQPLDKSSADAFYTAYMELGGLGERVLGFCHLYLPADEFPQTYPFDADTVNFPTSNLCFVGLLSMIDPPRSTVPDAVTKCRSAGIKVIMVTGDHPITAKAIAKSVGIISANNETVEDIAKRRGIAVEQVNKREAKAAVVTGMELKDMTPEQLDELLTNYQEIVFARTSPQQKLIIVEGCQRQDAVVAVTGDGVNDSPALKKADIGIAMGIAGSDAAKNAADMVLLDDNFASIVTGVEEGRLIFDNLKKTIAYTLTKNIAELCPFLIYIVAGLPLPIGTITILFIDLGTDIIPSIALAYEKAESDIMNRKPRHKKKDRLVNQQLAIYSYLHIGLMQALGAFLVYFTVYAQQGFWPTSLINLRVAWETDDINDLEDSYGQEWTRYQRKYLEYTGYTAFFVAIMIQQIADLIIRKTRRNSIFQQGLFRNKVIWVGIASQIIVALILSYGLGSVTALSFTMLRAQYWFVAVPHAILIWVYDEMRKLFIRLYPGSEY</sequence>
<dbReference type="FunFam" id="1.20.1110.10:FF:000079">
    <property type="entry name" value="Sodium/potassium-transporting ATPase subunit alpha"/>
    <property type="match status" value="1"/>
</dbReference>
<dbReference type="Gene3D" id="3.40.1110.10">
    <property type="entry name" value="Calcium-transporting ATPase, cytoplasmic domain N"/>
    <property type="match status" value="1"/>
</dbReference>
<evidence type="ECO:0000259" key="24">
    <source>
        <dbReference type="SMART" id="SM00831"/>
    </source>
</evidence>
<organism evidence="25 26">
    <name type="scientific">Microtus ochrogaster</name>
    <name type="common">Prairie vole</name>
    <dbReference type="NCBI Taxonomy" id="79684"/>
    <lineage>
        <taxon>Eukaryota</taxon>
        <taxon>Metazoa</taxon>
        <taxon>Chordata</taxon>
        <taxon>Craniata</taxon>
        <taxon>Vertebrata</taxon>
        <taxon>Euteleostomi</taxon>
        <taxon>Mammalia</taxon>
        <taxon>Eutheria</taxon>
        <taxon>Euarchontoglires</taxon>
        <taxon>Glires</taxon>
        <taxon>Rodentia</taxon>
        <taxon>Myomorpha</taxon>
        <taxon>Muroidea</taxon>
        <taxon>Cricetidae</taxon>
        <taxon>Arvicolinae</taxon>
        <taxon>Microtus</taxon>
    </lineage>
</organism>
<keyword evidence="12" id="KW-0067">ATP-binding</keyword>
<evidence type="ECO:0000256" key="4">
    <source>
        <dbReference type="ARBA" id="ARBA00022092"/>
    </source>
</evidence>
<dbReference type="InterPro" id="IPR059000">
    <property type="entry name" value="ATPase_P-type_domA"/>
</dbReference>